<feature type="transmembrane region" description="Helical" evidence="1">
    <location>
        <begin position="81"/>
        <end position="98"/>
    </location>
</feature>
<evidence type="ECO:0000313" key="3">
    <source>
        <dbReference type="EMBL" id="MDR6779588.1"/>
    </source>
</evidence>
<dbReference type="InterPro" id="IPR054331">
    <property type="entry name" value="LiaF_TM"/>
</dbReference>
<evidence type="ECO:0000256" key="1">
    <source>
        <dbReference type="SAM" id="Phobius"/>
    </source>
</evidence>
<keyword evidence="1" id="KW-0472">Membrane</keyword>
<accession>A0ABU1QIW9</accession>
<keyword evidence="1" id="KW-1133">Transmembrane helix</keyword>
<evidence type="ECO:0000313" key="4">
    <source>
        <dbReference type="Proteomes" id="UP001266807"/>
    </source>
</evidence>
<keyword evidence="1" id="KW-0812">Transmembrane</keyword>
<comment type="caution">
    <text evidence="3">The sequence shown here is derived from an EMBL/GenBank/DDBJ whole genome shotgun (WGS) entry which is preliminary data.</text>
</comment>
<proteinExistence type="predicted"/>
<evidence type="ECO:0000259" key="2">
    <source>
        <dbReference type="Pfam" id="PF22570"/>
    </source>
</evidence>
<feature type="transmembrane region" description="Helical" evidence="1">
    <location>
        <begin position="7"/>
        <end position="27"/>
    </location>
</feature>
<organism evidence="3 4">
    <name type="scientific">Paenibacillus peoriae</name>
    <dbReference type="NCBI Taxonomy" id="59893"/>
    <lineage>
        <taxon>Bacteria</taxon>
        <taxon>Bacillati</taxon>
        <taxon>Bacillota</taxon>
        <taxon>Bacilli</taxon>
        <taxon>Bacillales</taxon>
        <taxon>Paenibacillaceae</taxon>
        <taxon>Paenibacillus</taxon>
    </lineage>
</organism>
<dbReference type="EMBL" id="JAVDUG010000005">
    <property type="protein sequence ID" value="MDR6779588.1"/>
    <property type="molecule type" value="Genomic_DNA"/>
</dbReference>
<name>A0ABU1QIW9_9BACL</name>
<keyword evidence="4" id="KW-1185">Reference proteome</keyword>
<dbReference type="Proteomes" id="UP001266807">
    <property type="component" value="Unassembled WGS sequence"/>
</dbReference>
<sequence>MMRVNKGNGLAIVLIVLGSIMLLGKFTPFFGHFLGHLIGYLIPIAMVMLGYYGVKKGNALFGWIVLVLGVLILLGKLSWLLGPLLAIGLIIFGVSLLSDRRRRY</sequence>
<dbReference type="Pfam" id="PF22570">
    <property type="entry name" value="LiaF-TM"/>
    <property type="match status" value="1"/>
</dbReference>
<reference evidence="3 4" key="1">
    <citation type="submission" date="2023-07" db="EMBL/GenBank/DDBJ databases">
        <title>Sorghum-associated microbial communities from plants grown in Nebraska, USA.</title>
        <authorList>
            <person name="Schachtman D."/>
        </authorList>
    </citation>
    <scope>NUCLEOTIDE SEQUENCE [LARGE SCALE GENOMIC DNA]</scope>
    <source>
        <strain evidence="3 4">BE143</strain>
    </source>
</reference>
<feature type="transmembrane region" description="Helical" evidence="1">
    <location>
        <begin position="59"/>
        <end position="75"/>
    </location>
</feature>
<feature type="transmembrane region" description="Helical" evidence="1">
    <location>
        <begin position="33"/>
        <end position="52"/>
    </location>
</feature>
<feature type="domain" description="LiaF transmembrane" evidence="2">
    <location>
        <begin position="11"/>
        <end position="103"/>
    </location>
</feature>
<gene>
    <name evidence="3" type="ORF">J2W98_003869</name>
</gene>
<protein>
    <recommendedName>
        <fullName evidence="2">LiaF transmembrane domain-containing protein</fullName>
    </recommendedName>
</protein>